<keyword evidence="2" id="KW-0808">Transferase</keyword>
<feature type="domain" description="Carbohydrate kinase PfkB" evidence="4">
    <location>
        <begin position="38"/>
        <end position="306"/>
    </location>
</feature>
<reference evidence="5 6" key="1">
    <citation type="submission" date="2019-10" db="EMBL/GenBank/DDBJ databases">
        <authorList>
            <person name="Karimi E."/>
        </authorList>
    </citation>
    <scope>NUCLEOTIDE SEQUENCE [LARGE SCALE GENOMIC DNA]</scope>
    <source>
        <strain evidence="5">Sphingobacterium sp. 8BC</strain>
    </source>
</reference>
<dbReference type="InterPro" id="IPR029056">
    <property type="entry name" value="Ribokinase-like"/>
</dbReference>
<dbReference type="PANTHER" id="PTHR43085:SF57">
    <property type="entry name" value="CARBOHYDRATE KINASE PFKB DOMAIN-CONTAINING PROTEIN"/>
    <property type="match status" value="1"/>
</dbReference>
<dbReference type="EMBL" id="CABWMV010000024">
    <property type="protein sequence ID" value="VXC96295.1"/>
    <property type="molecule type" value="Genomic_DNA"/>
</dbReference>
<comment type="similarity">
    <text evidence="1">Belongs to the carbohydrate kinase PfkB family.</text>
</comment>
<dbReference type="InterPro" id="IPR011611">
    <property type="entry name" value="PfkB_dom"/>
</dbReference>
<dbReference type="GO" id="GO:0016301">
    <property type="term" value="F:kinase activity"/>
    <property type="evidence" value="ECO:0007669"/>
    <property type="project" value="UniProtKB-KW"/>
</dbReference>
<accession>A0A654CVK5</accession>
<name>A0A654CVK5_SPHMU</name>
<dbReference type="InterPro" id="IPR050306">
    <property type="entry name" value="PfkB_Carbo_kinase"/>
</dbReference>
<dbReference type="SUPFAM" id="SSF53613">
    <property type="entry name" value="Ribokinase-like"/>
    <property type="match status" value="1"/>
</dbReference>
<evidence type="ECO:0000313" key="6">
    <source>
        <dbReference type="Proteomes" id="UP000432350"/>
    </source>
</evidence>
<sequence length="331" mass="37444">MAFGARPKLCEKRRNMKNGEKSIQGICFGEVLWDNLPTGKKLGGAPLNVAYHLNKLGVTTRMLTRIGRDENGYELRKVCEDLGIPTDFFQYDELLPTSTVEVSIDAKRDVHYDIVYPVAWDRIAVDSAVLEAVATVDFLVYGSLACRDEVSFQSLLLLLEKARFRVMDVNLRTPYFGPEKIHKLLAYADFVKMNAEELHVISDWNGATEAYTDQQRVDLIMARFAIQEAIVTYGADGAVYHYKKDNISYHFPALKVQVEDTIGSGDSFLAAFLTKRFQMQEGVQLEEVLEFAATLSGFVTQSRGACPEYNDEVINRFQWLHPIFNGGQKQQ</sequence>
<dbReference type="PROSITE" id="PS00584">
    <property type="entry name" value="PFKB_KINASES_2"/>
    <property type="match status" value="1"/>
</dbReference>
<dbReference type="Gene3D" id="3.40.1190.20">
    <property type="match status" value="1"/>
</dbReference>
<evidence type="ECO:0000256" key="2">
    <source>
        <dbReference type="ARBA" id="ARBA00022679"/>
    </source>
</evidence>
<keyword evidence="3 5" id="KW-0418">Kinase</keyword>
<dbReference type="PROSITE" id="PS00583">
    <property type="entry name" value="PFKB_KINASES_1"/>
    <property type="match status" value="1"/>
</dbReference>
<gene>
    <name evidence="5" type="ORF">SPHINGO8BC_51184</name>
</gene>
<dbReference type="Proteomes" id="UP000432350">
    <property type="component" value="Unassembled WGS sequence"/>
</dbReference>
<evidence type="ECO:0000256" key="1">
    <source>
        <dbReference type="ARBA" id="ARBA00010688"/>
    </source>
</evidence>
<evidence type="ECO:0000313" key="5">
    <source>
        <dbReference type="EMBL" id="VXC96295.1"/>
    </source>
</evidence>
<organism evidence="5 6">
    <name type="scientific">Sphingobacterium multivorum</name>
    <dbReference type="NCBI Taxonomy" id="28454"/>
    <lineage>
        <taxon>Bacteria</taxon>
        <taxon>Pseudomonadati</taxon>
        <taxon>Bacteroidota</taxon>
        <taxon>Sphingobacteriia</taxon>
        <taxon>Sphingobacteriales</taxon>
        <taxon>Sphingobacteriaceae</taxon>
        <taxon>Sphingobacterium</taxon>
    </lineage>
</organism>
<dbReference type="PANTHER" id="PTHR43085">
    <property type="entry name" value="HEXOKINASE FAMILY MEMBER"/>
    <property type="match status" value="1"/>
</dbReference>
<evidence type="ECO:0000259" key="4">
    <source>
        <dbReference type="Pfam" id="PF00294"/>
    </source>
</evidence>
<dbReference type="AlphaFoldDB" id="A0A654CVK5"/>
<dbReference type="InterPro" id="IPR002173">
    <property type="entry name" value="Carboh/pur_kinase_PfkB_CS"/>
</dbReference>
<evidence type="ECO:0000256" key="3">
    <source>
        <dbReference type="ARBA" id="ARBA00022777"/>
    </source>
</evidence>
<dbReference type="Pfam" id="PF00294">
    <property type="entry name" value="PfkB"/>
    <property type="match status" value="1"/>
</dbReference>
<dbReference type="CDD" id="cd01167">
    <property type="entry name" value="bac_FRK"/>
    <property type="match status" value="1"/>
</dbReference>
<protein>
    <submittedName>
        <fullName evidence="5">Carbohydrate kinase</fullName>
    </submittedName>
</protein>
<proteinExistence type="inferred from homology"/>